<sequence length="73" mass="8922">MQLCIHSHWICAFTVLTFKISLKTLNERIALIMQFNIYFNKDMDRYITIRYYCCYKQDLLVTQKNDLNITIYE</sequence>
<proteinExistence type="predicted"/>
<evidence type="ECO:0000313" key="1">
    <source>
        <dbReference type="EMBL" id="KAH9520974.1"/>
    </source>
</evidence>
<accession>A0A922L5S3</accession>
<keyword evidence="2" id="KW-1185">Reference proteome</keyword>
<protein>
    <submittedName>
        <fullName evidence="1">Uncharacterized protein</fullName>
    </submittedName>
</protein>
<dbReference type="AlphaFoldDB" id="A0A922L5S3"/>
<comment type="caution">
    <text evidence="1">The sequence shown here is derived from an EMBL/GenBank/DDBJ whole genome shotgun (WGS) entry which is preliminary data.</text>
</comment>
<evidence type="ECO:0000313" key="2">
    <source>
        <dbReference type="Proteomes" id="UP000790347"/>
    </source>
</evidence>
<name>A0A922L5S3_DERFA</name>
<gene>
    <name evidence="1" type="ORF">DERF_004649</name>
</gene>
<dbReference type="Proteomes" id="UP000790347">
    <property type="component" value="Unassembled WGS sequence"/>
</dbReference>
<organism evidence="1 2">
    <name type="scientific">Dermatophagoides farinae</name>
    <name type="common">American house dust mite</name>
    <dbReference type="NCBI Taxonomy" id="6954"/>
    <lineage>
        <taxon>Eukaryota</taxon>
        <taxon>Metazoa</taxon>
        <taxon>Ecdysozoa</taxon>
        <taxon>Arthropoda</taxon>
        <taxon>Chelicerata</taxon>
        <taxon>Arachnida</taxon>
        <taxon>Acari</taxon>
        <taxon>Acariformes</taxon>
        <taxon>Sarcoptiformes</taxon>
        <taxon>Astigmata</taxon>
        <taxon>Psoroptidia</taxon>
        <taxon>Analgoidea</taxon>
        <taxon>Pyroglyphidae</taxon>
        <taxon>Dermatophagoidinae</taxon>
        <taxon>Dermatophagoides</taxon>
    </lineage>
</organism>
<reference evidence="1" key="2">
    <citation type="journal article" date="2022" name="Res Sq">
        <title>Comparative Genomics Reveals Insights into the Divergent Evolution of Astigmatic Mites and Household Pest Adaptations.</title>
        <authorList>
            <person name="Xiong Q."/>
            <person name="Wan A.T.-Y."/>
            <person name="Liu X.-Y."/>
            <person name="Fung C.S.-H."/>
            <person name="Xiao X."/>
            <person name="Malainual N."/>
            <person name="Hou J."/>
            <person name="Wang L."/>
            <person name="Wang M."/>
            <person name="Yang K."/>
            <person name="Cui Y."/>
            <person name="Leung E."/>
            <person name="Nong W."/>
            <person name="Shin S.-K."/>
            <person name="Au S."/>
            <person name="Jeong K.Y."/>
            <person name="Chew F.T."/>
            <person name="Hui J."/>
            <person name="Leung T.F."/>
            <person name="Tungtrongchitr A."/>
            <person name="Zhong N."/>
            <person name="Liu Z."/>
            <person name="Tsui S."/>
        </authorList>
    </citation>
    <scope>NUCLEOTIDE SEQUENCE</scope>
    <source>
        <strain evidence="1">Derf</strain>
        <tissue evidence="1">Whole organism</tissue>
    </source>
</reference>
<reference evidence="1" key="1">
    <citation type="submission" date="2013-05" db="EMBL/GenBank/DDBJ databases">
        <authorList>
            <person name="Yim A.K.Y."/>
            <person name="Chan T.F."/>
            <person name="Ji K.M."/>
            <person name="Liu X.Y."/>
            <person name="Zhou J.W."/>
            <person name="Li R.Q."/>
            <person name="Yang K.Y."/>
            <person name="Li J."/>
            <person name="Li M."/>
            <person name="Law P.T.W."/>
            <person name="Wu Y.L."/>
            <person name="Cai Z.L."/>
            <person name="Qin H."/>
            <person name="Bao Y."/>
            <person name="Leung R.K.K."/>
            <person name="Ng P.K.S."/>
            <person name="Zou J."/>
            <person name="Zhong X.J."/>
            <person name="Ran P.X."/>
            <person name="Zhong N.S."/>
            <person name="Liu Z.G."/>
            <person name="Tsui S.K.W."/>
        </authorList>
    </citation>
    <scope>NUCLEOTIDE SEQUENCE</scope>
    <source>
        <strain evidence="1">Derf</strain>
        <tissue evidence="1">Whole organism</tissue>
    </source>
</reference>
<dbReference type="EMBL" id="ASGP02000002">
    <property type="protein sequence ID" value="KAH9520974.1"/>
    <property type="molecule type" value="Genomic_DNA"/>
</dbReference>